<evidence type="ECO:0000256" key="1">
    <source>
        <dbReference type="ARBA" id="ARBA00008779"/>
    </source>
</evidence>
<accession>C4V251</accession>
<dbReference type="InterPro" id="IPR017850">
    <property type="entry name" value="Alkaline_phosphatase_core_sf"/>
</dbReference>
<dbReference type="Gene3D" id="3.40.720.10">
    <property type="entry name" value="Alkaline Phosphatase, subunit A"/>
    <property type="match status" value="1"/>
</dbReference>
<dbReference type="PANTHER" id="PTHR42693:SF33">
    <property type="entry name" value="ARYLSULFATASE"/>
    <property type="match status" value="1"/>
</dbReference>
<proteinExistence type="inferred from homology"/>
<dbReference type="RefSeq" id="WP_006690858.1">
    <property type="nucleotide sequence ID" value="NZ_GG694007.1"/>
</dbReference>
<comment type="caution">
    <text evidence="3">The sequence shown here is derived from an EMBL/GenBank/DDBJ whole genome shotgun (WGS) entry which is preliminary data.</text>
</comment>
<sequence>MSDNFSIFWRNNERASALFYDLLARAERGAYDDDFLAQLAAYREAEPTSERADIFAAKYLLHHGDAENAAVCAERAYRKRPVNYEVWLLLADLYARLNRPIDALIMQGYAYGLYGAPQFSFHLDEDQLREGLGRLSIALGMGKGAPLAKVRAVIRGQGLQFSTDLFIGEPLPLTMPPHYSRFWAASYTDYYLSDQGIMLDHNRHTDAFSTYGYRAASFQLQQAEEVRGPSEIQIPAETTAIVPIAGTSHLQKLTITNAGASHPLYLGKWAFSLFRLEGSAHITPADDRPYAIGTPIPLGHSPARRKLVLNILVDGLSWGVIRACFAECMPNTARFFARGTIFDQHFSVSEFTYPSLPTIETGRYPAHTQVFNENDSHELPLDIKTLSESMADLGYYTAAPLGAADCIYSGAMRGYRTLNVTPWTQPSADMAERTIRQIEAFNETDQFLYLHTADVHPWNPKGFKFYPATETHLPLTQRVFEVDENVTGVHLAQLPVYQDHFWRSLSCVDRHLGYLFSYIEAHFDERDILVSLYSDHGNSVFTMPVKGSVDVIAENATHAVWMMRGAGVPEGHIVSELTSSADLYPTLGTLCTFPVAEDIDGNLPAVFGGKERDAVYSMSMFPGQTYKLAVRTHDHALRLETQEKVDEDGTVDFADARVGIYPRGHELDENYVVDSAELRAFFCPRARDFVREIANNGEFWPAMRAARPTWFGGQP</sequence>
<dbReference type="InterPro" id="IPR011990">
    <property type="entry name" value="TPR-like_helical_dom_sf"/>
</dbReference>
<dbReference type="PANTHER" id="PTHR42693">
    <property type="entry name" value="ARYLSULFATASE FAMILY MEMBER"/>
    <property type="match status" value="1"/>
</dbReference>
<organism evidence="3 4">
    <name type="scientific">Selenomonas flueggei ATCC 43531</name>
    <dbReference type="NCBI Taxonomy" id="638302"/>
    <lineage>
        <taxon>Bacteria</taxon>
        <taxon>Bacillati</taxon>
        <taxon>Bacillota</taxon>
        <taxon>Negativicutes</taxon>
        <taxon>Selenomonadales</taxon>
        <taxon>Selenomonadaceae</taxon>
        <taxon>Selenomonas</taxon>
    </lineage>
</organism>
<dbReference type="EMBL" id="ACLA01000008">
    <property type="protein sequence ID" value="EEQ49090.1"/>
    <property type="molecule type" value="Genomic_DNA"/>
</dbReference>
<name>C4V251_9FIRM</name>
<dbReference type="OrthoDB" id="1667137at2"/>
<protein>
    <submittedName>
        <fullName evidence="3">Arylsulfatase</fullName>
        <ecNumber evidence="3">3.1.6.-</ecNumber>
    </submittedName>
</protein>
<dbReference type="STRING" id="638302.HMPREF0908_0595"/>
<keyword evidence="3" id="KW-0378">Hydrolase</keyword>
<dbReference type="GO" id="GO:0004065">
    <property type="term" value="F:arylsulfatase activity"/>
    <property type="evidence" value="ECO:0007669"/>
    <property type="project" value="TreeGrafter"/>
</dbReference>
<dbReference type="AlphaFoldDB" id="C4V251"/>
<feature type="domain" description="Sulfatase N-terminal" evidence="2">
    <location>
        <begin position="308"/>
        <end position="589"/>
    </location>
</feature>
<evidence type="ECO:0000313" key="4">
    <source>
        <dbReference type="Proteomes" id="UP000005309"/>
    </source>
</evidence>
<dbReference type="Proteomes" id="UP000005309">
    <property type="component" value="Unassembled WGS sequence"/>
</dbReference>
<comment type="similarity">
    <text evidence="1">Belongs to the sulfatase family.</text>
</comment>
<reference evidence="3 4" key="1">
    <citation type="submission" date="2009-04" db="EMBL/GenBank/DDBJ databases">
        <authorList>
            <person name="Qin X."/>
            <person name="Bachman B."/>
            <person name="Battles P."/>
            <person name="Bell A."/>
            <person name="Bess C."/>
            <person name="Bickham C."/>
            <person name="Chaboub L."/>
            <person name="Chen D."/>
            <person name="Coyle M."/>
            <person name="Deiros D.R."/>
            <person name="Dinh H."/>
            <person name="Forbes L."/>
            <person name="Fowler G."/>
            <person name="Francisco L."/>
            <person name="Fu Q."/>
            <person name="Gubbala S."/>
            <person name="Hale W."/>
            <person name="Han Y."/>
            <person name="Hemphill L."/>
            <person name="Highlander S.K."/>
            <person name="Hirani K."/>
            <person name="Hogues M."/>
            <person name="Jackson L."/>
            <person name="Jakkamsetti A."/>
            <person name="Javaid M."/>
            <person name="Jiang H."/>
            <person name="Korchina V."/>
            <person name="Kovar C."/>
            <person name="Lara F."/>
            <person name="Lee S."/>
            <person name="Mata R."/>
            <person name="Mathew T."/>
            <person name="Moen C."/>
            <person name="Morales K."/>
            <person name="Munidasa M."/>
            <person name="Nazareth L."/>
            <person name="Ngo R."/>
            <person name="Nguyen L."/>
            <person name="Okwuonu G."/>
            <person name="Ongeri F."/>
            <person name="Patil S."/>
            <person name="Petrosino J."/>
            <person name="Pham C."/>
            <person name="Pham P."/>
            <person name="Pu L.-L."/>
            <person name="Puazo M."/>
            <person name="Raj R."/>
            <person name="Reid J."/>
            <person name="Rouhana J."/>
            <person name="Saada N."/>
            <person name="Shang Y."/>
            <person name="Simmons D."/>
            <person name="Thornton R."/>
            <person name="Warren J."/>
            <person name="Weissenberger G."/>
            <person name="Zhang J."/>
            <person name="Zhang L."/>
            <person name="Zhou C."/>
            <person name="Zhu D."/>
            <person name="Muzny D."/>
            <person name="Worley K."/>
            <person name="Gibbs R."/>
        </authorList>
    </citation>
    <scope>NUCLEOTIDE SEQUENCE [LARGE SCALE GENOMIC DNA]</scope>
    <source>
        <strain evidence="3 4">ATCC 43531</strain>
    </source>
</reference>
<dbReference type="EC" id="3.1.6.-" evidence="3"/>
<evidence type="ECO:0000259" key="2">
    <source>
        <dbReference type="Pfam" id="PF00884"/>
    </source>
</evidence>
<dbReference type="Pfam" id="PF00884">
    <property type="entry name" value="Sulfatase"/>
    <property type="match status" value="1"/>
</dbReference>
<keyword evidence="4" id="KW-1185">Reference proteome</keyword>
<dbReference type="SUPFAM" id="SSF48452">
    <property type="entry name" value="TPR-like"/>
    <property type="match status" value="1"/>
</dbReference>
<dbReference type="HOGENOM" id="CLU_016687_0_0_9"/>
<dbReference type="InterPro" id="IPR000917">
    <property type="entry name" value="Sulfatase_N"/>
</dbReference>
<dbReference type="InterPro" id="IPR050738">
    <property type="entry name" value="Sulfatase"/>
</dbReference>
<evidence type="ECO:0000313" key="3">
    <source>
        <dbReference type="EMBL" id="EEQ49090.1"/>
    </source>
</evidence>
<dbReference type="SUPFAM" id="SSF53649">
    <property type="entry name" value="Alkaline phosphatase-like"/>
    <property type="match status" value="1"/>
</dbReference>
<gene>
    <name evidence="3" type="ORF">HMPREF0908_0595</name>
</gene>
<dbReference type="eggNOG" id="COG3119">
    <property type="taxonomic scope" value="Bacteria"/>
</dbReference>